<proteinExistence type="predicted"/>
<name>A0A0A8X420_MESS1</name>
<protein>
    <submittedName>
        <fullName evidence="1">Uncharacterized protein</fullName>
    </submittedName>
</protein>
<gene>
    <name evidence="1" type="ORF">SAMD00020551_2136</name>
</gene>
<comment type="caution">
    <text evidence="1">The sequence shown here is derived from an EMBL/GenBank/DDBJ whole genome shotgun (WGS) entry which is preliminary data.</text>
</comment>
<evidence type="ECO:0000313" key="2">
    <source>
        <dbReference type="Proteomes" id="UP000031014"/>
    </source>
</evidence>
<keyword evidence="2" id="KW-1185">Reference proteome</keyword>
<evidence type="ECO:0000313" key="1">
    <source>
        <dbReference type="EMBL" id="GAM13989.1"/>
    </source>
</evidence>
<accession>A0A0A8X420</accession>
<sequence length="45" mass="4564">MLITAIVVLLLALALVVAILLGQDALADVLYNCIGEVIAVENGAA</sequence>
<dbReference type="Proteomes" id="UP000031014">
    <property type="component" value="Unassembled WGS sequence"/>
</dbReference>
<organism evidence="1 2">
    <name type="scientific">Mesobacillus selenatarsenatis (strain DSM 18680 / JCM 14380 / FERM P-15431 / SF-1)</name>
    <dbReference type="NCBI Taxonomy" id="1321606"/>
    <lineage>
        <taxon>Bacteria</taxon>
        <taxon>Bacillati</taxon>
        <taxon>Bacillota</taxon>
        <taxon>Bacilli</taxon>
        <taxon>Bacillales</taxon>
        <taxon>Bacillaceae</taxon>
        <taxon>Mesobacillus</taxon>
    </lineage>
</organism>
<reference evidence="1 2" key="1">
    <citation type="submission" date="2013-06" db="EMBL/GenBank/DDBJ databases">
        <title>Whole genome shotgun sequence of Bacillus selenatarsenatis SF-1.</title>
        <authorList>
            <person name="Kuroda M."/>
            <person name="Sei K."/>
            <person name="Yamashita M."/>
            <person name="Ike M."/>
        </authorList>
    </citation>
    <scope>NUCLEOTIDE SEQUENCE [LARGE SCALE GENOMIC DNA]</scope>
    <source>
        <strain evidence="1 2">SF-1</strain>
    </source>
</reference>
<dbReference type="RefSeq" id="WP_156972657.1">
    <property type="nucleotide sequence ID" value="NZ_BASE01000044.1"/>
</dbReference>
<dbReference type="STRING" id="1321606.SAMD00020551_2136"/>
<dbReference type="EMBL" id="BASE01000044">
    <property type="protein sequence ID" value="GAM13989.1"/>
    <property type="molecule type" value="Genomic_DNA"/>
</dbReference>
<dbReference type="AlphaFoldDB" id="A0A0A8X420"/>